<dbReference type="FunFam" id="3.30.160.60:FF:000187">
    <property type="entry name" value="zinc finger protein 37 homolog"/>
    <property type="match status" value="1"/>
</dbReference>
<keyword evidence="7" id="KW-0539">Nucleus</keyword>
<keyword evidence="5 8" id="KW-0863">Zinc-finger</keyword>
<evidence type="ECO:0000256" key="2">
    <source>
        <dbReference type="ARBA" id="ARBA00006991"/>
    </source>
</evidence>
<dbReference type="SUPFAM" id="SSF57667">
    <property type="entry name" value="beta-beta-alpha zinc fingers"/>
    <property type="match status" value="2"/>
</dbReference>
<organism evidence="11 12">
    <name type="scientific">Smithornis capensis</name>
    <dbReference type="NCBI Taxonomy" id="363769"/>
    <lineage>
        <taxon>Eukaryota</taxon>
        <taxon>Metazoa</taxon>
        <taxon>Chordata</taxon>
        <taxon>Craniata</taxon>
        <taxon>Vertebrata</taxon>
        <taxon>Euteleostomi</taxon>
        <taxon>Archelosauria</taxon>
        <taxon>Archosauria</taxon>
        <taxon>Dinosauria</taxon>
        <taxon>Saurischia</taxon>
        <taxon>Theropoda</taxon>
        <taxon>Coelurosauria</taxon>
        <taxon>Aves</taxon>
        <taxon>Neognathae</taxon>
        <taxon>Neoaves</taxon>
        <taxon>Telluraves</taxon>
        <taxon>Australaves</taxon>
        <taxon>Passeriformes</taxon>
        <taxon>Eurylaimidae</taxon>
        <taxon>Smithornis</taxon>
    </lineage>
</organism>
<feature type="non-terminal residue" evidence="11">
    <location>
        <position position="384"/>
    </location>
</feature>
<feature type="domain" description="C2H2-type" evidence="10">
    <location>
        <begin position="338"/>
        <end position="365"/>
    </location>
</feature>
<feature type="compositionally biased region" description="Polar residues" evidence="9">
    <location>
        <begin position="42"/>
        <end position="54"/>
    </location>
</feature>
<dbReference type="FunFam" id="3.30.160.60:FF:000358">
    <property type="entry name" value="zinc finger protein 24"/>
    <property type="match status" value="1"/>
</dbReference>
<evidence type="ECO:0000256" key="6">
    <source>
        <dbReference type="ARBA" id="ARBA00022833"/>
    </source>
</evidence>
<comment type="subcellular location">
    <subcellularLocation>
        <location evidence="1">Nucleus</location>
    </subcellularLocation>
</comment>
<dbReference type="GO" id="GO:0000978">
    <property type="term" value="F:RNA polymerase II cis-regulatory region sequence-specific DNA binding"/>
    <property type="evidence" value="ECO:0007669"/>
    <property type="project" value="TreeGrafter"/>
</dbReference>
<feature type="compositionally biased region" description="Basic and acidic residues" evidence="9">
    <location>
        <begin position="55"/>
        <end position="73"/>
    </location>
</feature>
<evidence type="ECO:0000256" key="4">
    <source>
        <dbReference type="ARBA" id="ARBA00022737"/>
    </source>
</evidence>
<dbReference type="PROSITE" id="PS50157">
    <property type="entry name" value="ZINC_FINGER_C2H2_2"/>
    <property type="match status" value="3"/>
</dbReference>
<comment type="similarity">
    <text evidence="2">Belongs to the krueppel C2H2-type zinc-finger protein family.</text>
</comment>
<evidence type="ECO:0000256" key="3">
    <source>
        <dbReference type="ARBA" id="ARBA00022723"/>
    </source>
</evidence>
<feature type="compositionally biased region" description="Basic and acidic residues" evidence="9">
    <location>
        <begin position="18"/>
        <end position="28"/>
    </location>
</feature>
<dbReference type="PROSITE" id="PS00028">
    <property type="entry name" value="ZINC_FINGER_C2H2_1"/>
    <property type="match status" value="3"/>
</dbReference>
<dbReference type="GO" id="GO:0005634">
    <property type="term" value="C:nucleus"/>
    <property type="evidence" value="ECO:0007669"/>
    <property type="project" value="UniProtKB-SubCell"/>
</dbReference>
<keyword evidence="3" id="KW-0479">Metal-binding</keyword>
<gene>
    <name evidence="11" type="primary">Znf282_1</name>
    <name evidence="11" type="ORF">SMICAP_R14971</name>
</gene>
<protein>
    <submittedName>
        <fullName evidence="11">ZN282 protein</fullName>
    </submittedName>
</protein>
<evidence type="ECO:0000256" key="1">
    <source>
        <dbReference type="ARBA" id="ARBA00004123"/>
    </source>
</evidence>
<name>A0A7K8R680_9PASS</name>
<keyword evidence="12" id="KW-1185">Reference proteome</keyword>
<evidence type="ECO:0000256" key="9">
    <source>
        <dbReference type="SAM" id="MobiDB-lite"/>
    </source>
</evidence>
<feature type="region of interest" description="Disordered" evidence="9">
    <location>
        <begin position="1"/>
        <end position="121"/>
    </location>
</feature>
<evidence type="ECO:0000313" key="12">
    <source>
        <dbReference type="Proteomes" id="UP000567624"/>
    </source>
</evidence>
<evidence type="ECO:0000259" key="10">
    <source>
        <dbReference type="PROSITE" id="PS50157"/>
    </source>
</evidence>
<accession>A0A7K8R680</accession>
<comment type="caution">
    <text evidence="11">The sequence shown here is derived from an EMBL/GenBank/DDBJ whole genome shotgun (WGS) entry which is preliminary data.</text>
</comment>
<dbReference type="SMART" id="SM00355">
    <property type="entry name" value="ZnF_C2H2"/>
    <property type="match status" value="3"/>
</dbReference>
<evidence type="ECO:0000313" key="11">
    <source>
        <dbReference type="EMBL" id="NXF13383.1"/>
    </source>
</evidence>
<dbReference type="InterPro" id="IPR036236">
    <property type="entry name" value="Znf_C2H2_sf"/>
</dbReference>
<dbReference type="Proteomes" id="UP000567624">
    <property type="component" value="Unassembled WGS sequence"/>
</dbReference>
<feature type="domain" description="C2H2-type" evidence="10">
    <location>
        <begin position="310"/>
        <end position="337"/>
    </location>
</feature>
<feature type="region of interest" description="Disordered" evidence="9">
    <location>
        <begin position="203"/>
        <end position="275"/>
    </location>
</feature>
<keyword evidence="6" id="KW-0862">Zinc</keyword>
<dbReference type="GO" id="GO:0008270">
    <property type="term" value="F:zinc ion binding"/>
    <property type="evidence" value="ECO:0007669"/>
    <property type="project" value="UniProtKB-KW"/>
</dbReference>
<sequence>PLADQAFFDPEASSQTRKGKEVDAKELPGTEGEDIPTDPDTGFQTYATDVSSWIKQEEEPRCPEQQDLEKEEISAAPNSKISVSGENMKRDPPAGCFESTTCDSEVPGRLGERFPKDPSPGMTWDSQWNSEMMEANAPGNGTGYDRGFGEHLDFFSAQEKSVEKRPCVSKCERHSPQQEQAPQGEGEMFAGFMCERVFPQPGEKGMGPGAAPVPCEGPRSECGHTPAGTTRLRDQDGLGGEEPAENQENFPMDTSGASPCWDHPVPRGSPAQQHSQARGKSYICSDCGKSFVCHSWLVRHQTTHTGERPYKCSECDKTYRRKDYLLNHQRRHSGEGLFQCPLCTKRFVLRRSLVKHQESHVQEAHLPLAGWPCTDIRGSVMHSI</sequence>
<dbReference type="AlphaFoldDB" id="A0A7K8R680"/>
<evidence type="ECO:0000256" key="7">
    <source>
        <dbReference type="ARBA" id="ARBA00023242"/>
    </source>
</evidence>
<proteinExistence type="inferred from homology"/>
<dbReference type="Pfam" id="PF00096">
    <property type="entry name" value="zf-C2H2"/>
    <property type="match status" value="3"/>
</dbReference>
<dbReference type="GO" id="GO:0000981">
    <property type="term" value="F:DNA-binding transcription factor activity, RNA polymerase II-specific"/>
    <property type="evidence" value="ECO:0007669"/>
    <property type="project" value="TreeGrafter"/>
</dbReference>
<feature type="compositionally biased region" description="Polar residues" evidence="9">
    <location>
        <begin position="76"/>
        <end position="85"/>
    </location>
</feature>
<evidence type="ECO:0000256" key="8">
    <source>
        <dbReference type="PROSITE-ProRule" id="PRU00042"/>
    </source>
</evidence>
<dbReference type="Gene3D" id="3.30.160.60">
    <property type="entry name" value="Classic Zinc Finger"/>
    <property type="match status" value="3"/>
</dbReference>
<dbReference type="PANTHER" id="PTHR23235:SF120">
    <property type="entry name" value="KRUPPEL-LIKE FACTOR 15"/>
    <property type="match status" value="1"/>
</dbReference>
<keyword evidence="4" id="KW-0677">Repeat</keyword>
<feature type="non-terminal residue" evidence="11">
    <location>
        <position position="1"/>
    </location>
</feature>
<dbReference type="InterPro" id="IPR013087">
    <property type="entry name" value="Znf_C2H2_type"/>
</dbReference>
<dbReference type="EMBL" id="VWYW01001509">
    <property type="protein sequence ID" value="NXF13383.1"/>
    <property type="molecule type" value="Genomic_DNA"/>
</dbReference>
<feature type="domain" description="C2H2-type" evidence="10">
    <location>
        <begin position="282"/>
        <end position="309"/>
    </location>
</feature>
<evidence type="ECO:0000256" key="5">
    <source>
        <dbReference type="ARBA" id="ARBA00022771"/>
    </source>
</evidence>
<dbReference type="PANTHER" id="PTHR23235">
    <property type="entry name" value="KRUEPPEL-LIKE TRANSCRIPTION FACTOR"/>
    <property type="match status" value="1"/>
</dbReference>
<reference evidence="11 12" key="1">
    <citation type="submission" date="2019-09" db="EMBL/GenBank/DDBJ databases">
        <title>Bird 10,000 Genomes (B10K) Project - Family phase.</title>
        <authorList>
            <person name="Zhang G."/>
        </authorList>
    </citation>
    <scope>NUCLEOTIDE SEQUENCE [LARGE SCALE GENOMIC DNA]</scope>
    <source>
        <strain evidence="11">B10K-CU-031-20</strain>
    </source>
</reference>